<dbReference type="Proteomes" id="UP000681720">
    <property type="component" value="Unassembled WGS sequence"/>
</dbReference>
<reference evidence="5" key="1">
    <citation type="submission" date="2021-02" db="EMBL/GenBank/DDBJ databases">
        <authorList>
            <person name="Nowell W R."/>
        </authorList>
    </citation>
    <scope>NUCLEOTIDE SEQUENCE</scope>
</reference>
<dbReference type="InterPro" id="IPR011992">
    <property type="entry name" value="EF-hand-dom_pair"/>
</dbReference>
<evidence type="ECO:0000313" key="5">
    <source>
        <dbReference type="EMBL" id="CAF5225199.1"/>
    </source>
</evidence>
<evidence type="ECO:0000256" key="1">
    <source>
        <dbReference type="ARBA" id="ARBA00000900"/>
    </source>
</evidence>
<gene>
    <name evidence="5" type="ORF">GIL414_LOCUS86489</name>
</gene>
<dbReference type="GO" id="GO:0099536">
    <property type="term" value="P:synaptic signaling"/>
    <property type="evidence" value="ECO:0007669"/>
    <property type="project" value="TreeGrafter"/>
</dbReference>
<keyword evidence="3" id="KW-0808">Transferase</keyword>
<dbReference type="GO" id="GO:0045202">
    <property type="term" value="C:synapse"/>
    <property type="evidence" value="ECO:0007669"/>
    <property type="project" value="GOC"/>
</dbReference>
<evidence type="ECO:0000256" key="2">
    <source>
        <dbReference type="ARBA" id="ARBA00012483"/>
    </source>
</evidence>
<comment type="catalytic activity">
    <reaction evidence="1">
        <text>S-ubiquitinyl-[E2 ubiquitin-conjugating enzyme]-L-cysteine + [acceptor protein]-L-lysine = [E2 ubiquitin-conjugating enzyme]-L-cysteine + N(6)-ubiquitinyl-[acceptor protein]-L-lysine.</text>
        <dbReference type="EC" id="2.3.2.27"/>
    </reaction>
</comment>
<name>A0A8S3K3C3_9BILA</name>
<dbReference type="AlphaFoldDB" id="A0A8S3K3C3"/>
<dbReference type="GO" id="GO:0005886">
    <property type="term" value="C:plasma membrane"/>
    <property type="evidence" value="ECO:0007669"/>
    <property type="project" value="TreeGrafter"/>
</dbReference>
<sequence>SIEKLYDTITQKIESLTKIKFAAYRVACKLRVVQKHLKLTFVDYNVLVRAFNSHELQFGVDTKTISIDDARKVLIAIYELISTYHFNESSLEDTVETLLKFLYEILDV</sequence>
<dbReference type="PANTHER" id="PTHR12268">
    <property type="entry name" value="E3 UBIQUITIN-PROTEIN LIGASE KCMF1"/>
    <property type="match status" value="1"/>
</dbReference>
<proteinExistence type="predicted"/>
<feature type="non-terminal residue" evidence="5">
    <location>
        <position position="1"/>
    </location>
</feature>
<protein>
    <recommendedName>
        <fullName evidence="2">RING-type E3 ubiquitin transferase</fullName>
        <ecNumber evidence="2">2.3.2.27</ecNumber>
    </recommendedName>
</protein>
<dbReference type="GO" id="GO:0061630">
    <property type="term" value="F:ubiquitin protein ligase activity"/>
    <property type="evidence" value="ECO:0007669"/>
    <property type="project" value="UniProtKB-EC"/>
</dbReference>
<dbReference type="SUPFAM" id="SSF47473">
    <property type="entry name" value="EF-hand"/>
    <property type="match status" value="1"/>
</dbReference>
<accession>A0A8S3K3C3</accession>
<dbReference type="Pfam" id="PF09068">
    <property type="entry name" value="EF-hand_2"/>
    <property type="match status" value="1"/>
</dbReference>
<dbReference type="EMBL" id="CAJOBJ010375212">
    <property type="protein sequence ID" value="CAF5225199.1"/>
    <property type="molecule type" value="Genomic_DNA"/>
</dbReference>
<feature type="non-terminal residue" evidence="5">
    <location>
        <position position="108"/>
    </location>
</feature>
<evidence type="ECO:0000259" key="4">
    <source>
        <dbReference type="Pfam" id="PF09068"/>
    </source>
</evidence>
<evidence type="ECO:0000313" key="6">
    <source>
        <dbReference type="Proteomes" id="UP000681720"/>
    </source>
</evidence>
<feature type="domain" description="EF-hand" evidence="4">
    <location>
        <begin position="8"/>
        <end position="107"/>
    </location>
</feature>
<dbReference type="InterPro" id="IPR050774">
    <property type="entry name" value="KCMF1/Dystrophin"/>
</dbReference>
<organism evidence="5 6">
    <name type="scientific">Rotaria magnacalcarata</name>
    <dbReference type="NCBI Taxonomy" id="392030"/>
    <lineage>
        <taxon>Eukaryota</taxon>
        <taxon>Metazoa</taxon>
        <taxon>Spiralia</taxon>
        <taxon>Gnathifera</taxon>
        <taxon>Rotifera</taxon>
        <taxon>Eurotatoria</taxon>
        <taxon>Bdelloidea</taxon>
        <taxon>Philodinida</taxon>
        <taxon>Philodinidae</taxon>
        <taxon>Rotaria</taxon>
    </lineage>
</organism>
<dbReference type="PANTHER" id="PTHR12268:SF13">
    <property type="entry name" value="E3 UBIQUITIN-PROTEIN LIGASE KCMF1"/>
    <property type="match status" value="1"/>
</dbReference>
<dbReference type="InterPro" id="IPR015153">
    <property type="entry name" value="EF-hand_dom_typ1"/>
</dbReference>
<evidence type="ECO:0000256" key="3">
    <source>
        <dbReference type="ARBA" id="ARBA00022679"/>
    </source>
</evidence>
<dbReference type="Gene3D" id="6.10.140.70">
    <property type="match status" value="1"/>
</dbReference>
<dbReference type="EC" id="2.3.2.27" evidence="2"/>
<comment type="caution">
    <text evidence="5">The sequence shown here is derived from an EMBL/GenBank/DDBJ whole genome shotgun (WGS) entry which is preliminary data.</text>
</comment>